<comment type="caution">
    <text evidence="5">The sequence shown here is derived from an EMBL/GenBank/DDBJ whole genome shotgun (WGS) entry which is preliminary data.</text>
</comment>
<dbReference type="SUPFAM" id="SSF51735">
    <property type="entry name" value="NAD(P)-binding Rossmann-fold domains"/>
    <property type="match status" value="1"/>
</dbReference>
<evidence type="ECO:0000313" key="6">
    <source>
        <dbReference type="Proteomes" id="UP001064782"/>
    </source>
</evidence>
<organism evidence="5 6">
    <name type="scientific">Mycobacterium kiyosense</name>
    <dbReference type="NCBI Taxonomy" id="2871094"/>
    <lineage>
        <taxon>Bacteria</taxon>
        <taxon>Bacillati</taxon>
        <taxon>Actinomycetota</taxon>
        <taxon>Actinomycetes</taxon>
        <taxon>Mycobacteriales</taxon>
        <taxon>Mycobacteriaceae</taxon>
        <taxon>Mycobacterium</taxon>
    </lineage>
</organism>
<dbReference type="InterPro" id="IPR036291">
    <property type="entry name" value="NAD(P)-bd_dom_sf"/>
</dbReference>
<evidence type="ECO:0000313" key="4">
    <source>
        <dbReference type="EMBL" id="GLB80846.1"/>
    </source>
</evidence>
<sequence>MKLPGMHAVVTGASRGIGEAVTRELIARGCRVTMVARTVTALDTIAAETGAAAVPMDLASGGGMDTAIAGIETQHGPIDILINNAALGDVAPFLELPVDASRRHINANLIAPMEMTRQVLPGMVERRRGTIVNVCSLAGEIATRNAAPYATSKAGLSMFTSYLHRELRKSPVTPLLLLLGEVDTAILEQVRADPVMSIVAKRVGKLRALTPQQVATKLADAIEKDKRILVLPPAARPILGVRHVPSRLMDLAMIGVR</sequence>
<dbReference type="Gene3D" id="3.40.50.720">
    <property type="entry name" value="NAD(P)-binding Rossmann-like Domain"/>
    <property type="match status" value="1"/>
</dbReference>
<keyword evidence="6" id="KW-1185">Reference proteome</keyword>
<accession>A0A9P3USR3</accession>
<reference evidence="5" key="1">
    <citation type="submission" date="2022-08" db="EMBL/GenBank/DDBJ databases">
        <title>Mycobacterium kiyosense sp. nov., scotochromogenic slow-glowing species isolated from respiratory specimens.</title>
        <authorList>
            <person name="Fukano H."/>
            <person name="Kazumi Y."/>
            <person name="Sakagami N."/>
            <person name="Ato M."/>
            <person name="Mitarai S."/>
            <person name="Hoshino Y."/>
        </authorList>
    </citation>
    <scope>NUCLEOTIDE SEQUENCE</scope>
    <source>
        <strain evidence="5">1413</strain>
        <strain evidence="4">SRL2020-028</strain>
    </source>
</reference>
<dbReference type="Pfam" id="PF00106">
    <property type="entry name" value="adh_short"/>
    <property type="match status" value="1"/>
</dbReference>
<dbReference type="RefSeq" id="WP_264990712.1">
    <property type="nucleotide sequence ID" value="NZ_BRZD01000128.1"/>
</dbReference>
<dbReference type="CDD" id="cd05233">
    <property type="entry name" value="SDR_c"/>
    <property type="match status" value="1"/>
</dbReference>
<name>A0A9P3USR3_9MYCO</name>
<dbReference type="GO" id="GO:0016020">
    <property type="term" value="C:membrane"/>
    <property type="evidence" value="ECO:0007669"/>
    <property type="project" value="TreeGrafter"/>
</dbReference>
<evidence type="ECO:0000313" key="5">
    <source>
        <dbReference type="EMBL" id="GLD28650.1"/>
    </source>
</evidence>
<dbReference type="GO" id="GO:0016491">
    <property type="term" value="F:oxidoreductase activity"/>
    <property type="evidence" value="ECO:0007669"/>
    <property type="project" value="UniProtKB-KW"/>
</dbReference>
<dbReference type="EMBL" id="BRZI01000002">
    <property type="protein sequence ID" value="GLD28650.1"/>
    <property type="molecule type" value="Genomic_DNA"/>
</dbReference>
<evidence type="ECO:0000256" key="3">
    <source>
        <dbReference type="RuleBase" id="RU000363"/>
    </source>
</evidence>
<dbReference type="Proteomes" id="UP001064782">
    <property type="component" value="Unassembled WGS sequence"/>
</dbReference>
<evidence type="ECO:0000256" key="2">
    <source>
        <dbReference type="ARBA" id="ARBA00023002"/>
    </source>
</evidence>
<dbReference type="EMBL" id="BRXE01000001">
    <property type="protein sequence ID" value="GLB80846.1"/>
    <property type="molecule type" value="Genomic_DNA"/>
</dbReference>
<keyword evidence="2" id="KW-0560">Oxidoreductase</keyword>
<dbReference type="PANTHER" id="PTHR44196">
    <property type="entry name" value="DEHYDROGENASE/REDUCTASE SDR FAMILY MEMBER 7B"/>
    <property type="match status" value="1"/>
</dbReference>
<proteinExistence type="inferred from homology"/>
<dbReference type="PRINTS" id="PR00081">
    <property type="entry name" value="GDHRDH"/>
</dbReference>
<dbReference type="Proteomes" id="UP001165663">
    <property type="component" value="Unassembled WGS sequence"/>
</dbReference>
<dbReference type="InterPro" id="IPR002347">
    <property type="entry name" value="SDR_fam"/>
</dbReference>
<dbReference type="AlphaFoldDB" id="A0A9P3USR3"/>
<evidence type="ECO:0008006" key="7">
    <source>
        <dbReference type="Google" id="ProtNLM"/>
    </source>
</evidence>
<protein>
    <recommendedName>
        <fullName evidence="7">SDR family NAD(P)-dependent oxidoreductase</fullName>
    </recommendedName>
</protein>
<gene>
    <name evidence="5" type="ORF">Mkiyose1413_05330</name>
    <name evidence="4" type="ORF">SRL2020028_01020</name>
</gene>
<dbReference type="PRINTS" id="PR00080">
    <property type="entry name" value="SDRFAMILY"/>
</dbReference>
<comment type="similarity">
    <text evidence="1 3">Belongs to the short-chain dehydrogenases/reductases (SDR) family.</text>
</comment>
<evidence type="ECO:0000256" key="1">
    <source>
        <dbReference type="ARBA" id="ARBA00006484"/>
    </source>
</evidence>
<dbReference type="PANTHER" id="PTHR44196:SF1">
    <property type="entry name" value="DEHYDROGENASE_REDUCTASE SDR FAMILY MEMBER 7B"/>
    <property type="match status" value="1"/>
</dbReference>